<sequence>MDQLNNRAYREEWKALKKRLDRTRNEAGLGAALHGLMVHQIESGFIQDELREIVRYRFPCPFEPARAFSAQFNPARARRFRGAGQTDPAAPRVHDGCFLCVDNIQWQHQGTEVGYNLPFAEGRYTAWMNPFPLLPCHTVIASNRHRPQHWQSSGARSLAELVADLAELSQQLPGWIGFYNGVGAGASIPHHLHFHFLPRPPGYEEMPLEQAARERPQRDCVDSFYPLSFMHWSGSKSEVLQQALAWIEQWQLGSGALEDATANVIACTRFDNRGMDLYFIPRHQRRSRAEGLQGVVGSFEALGEIVCSTREEKQRLDSGQVDYPAVAGMLRQVSVAF</sequence>
<dbReference type="InterPro" id="IPR036265">
    <property type="entry name" value="HIT-like_sf"/>
</dbReference>
<dbReference type="RefSeq" id="WP_164209996.1">
    <property type="nucleotide sequence ID" value="NZ_JAAGSC010000031.1"/>
</dbReference>
<proteinExistence type="predicted"/>
<organism evidence="2 3">
    <name type="scientific">Wenzhouxiangella limi</name>
    <dbReference type="NCBI Taxonomy" id="2707351"/>
    <lineage>
        <taxon>Bacteria</taxon>
        <taxon>Pseudomonadati</taxon>
        <taxon>Pseudomonadota</taxon>
        <taxon>Gammaproteobacteria</taxon>
        <taxon>Chromatiales</taxon>
        <taxon>Wenzhouxiangellaceae</taxon>
        <taxon>Wenzhouxiangella</taxon>
    </lineage>
</organism>
<feature type="domain" description="DUF4922" evidence="1">
    <location>
        <begin position="68"/>
        <end position="195"/>
    </location>
</feature>
<dbReference type="Pfam" id="PF16269">
    <property type="entry name" value="DUF4922"/>
    <property type="match status" value="1"/>
</dbReference>
<dbReference type="InterPro" id="IPR046320">
    <property type="entry name" value="DUF4922"/>
</dbReference>
<gene>
    <name evidence="2" type="ORF">G3I74_02585</name>
</gene>
<protein>
    <submittedName>
        <fullName evidence="2">DUF4922 domain-containing protein</fullName>
    </submittedName>
</protein>
<comment type="caution">
    <text evidence="2">The sequence shown here is derived from an EMBL/GenBank/DDBJ whole genome shotgun (WGS) entry which is preliminary data.</text>
</comment>
<name>A0A845UVQ2_9GAMM</name>
<evidence type="ECO:0000259" key="1">
    <source>
        <dbReference type="Pfam" id="PF16269"/>
    </source>
</evidence>
<keyword evidence="3" id="KW-1185">Reference proteome</keyword>
<dbReference type="Gene3D" id="3.30.428.10">
    <property type="entry name" value="HIT-like"/>
    <property type="match status" value="1"/>
</dbReference>
<evidence type="ECO:0000313" key="2">
    <source>
        <dbReference type="EMBL" id="NDY94614.1"/>
    </source>
</evidence>
<dbReference type="EMBL" id="JAAGSC010000031">
    <property type="protein sequence ID" value="NDY94614.1"/>
    <property type="molecule type" value="Genomic_DNA"/>
</dbReference>
<dbReference type="SUPFAM" id="SSF54197">
    <property type="entry name" value="HIT-like"/>
    <property type="match status" value="1"/>
</dbReference>
<reference evidence="2 3" key="1">
    <citation type="submission" date="2020-02" db="EMBL/GenBank/DDBJ databases">
        <authorList>
            <person name="Zhang X.-Y."/>
        </authorList>
    </citation>
    <scope>NUCLEOTIDE SEQUENCE [LARGE SCALE GENOMIC DNA]</scope>
    <source>
        <strain evidence="2 3">C33</strain>
    </source>
</reference>
<dbReference type="Proteomes" id="UP000484885">
    <property type="component" value="Unassembled WGS sequence"/>
</dbReference>
<dbReference type="AlphaFoldDB" id="A0A845UVQ2"/>
<evidence type="ECO:0000313" key="3">
    <source>
        <dbReference type="Proteomes" id="UP000484885"/>
    </source>
</evidence>
<accession>A0A845UVQ2</accession>